<dbReference type="Pfam" id="PF13450">
    <property type="entry name" value="NAD_binding_8"/>
    <property type="match status" value="1"/>
</dbReference>
<dbReference type="InterPro" id="IPR036188">
    <property type="entry name" value="FAD/NAD-bd_sf"/>
</dbReference>
<gene>
    <name evidence="7" type="ORF">T9A_01338</name>
</gene>
<evidence type="ECO:0000256" key="4">
    <source>
        <dbReference type="ARBA" id="ARBA00022827"/>
    </source>
</evidence>
<dbReference type="PRINTS" id="PR00368">
    <property type="entry name" value="FADPNR"/>
</dbReference>
<accession>A0ABR4WF24</accession>
<name>A0ABR4WF24_9GAMM</name>
<dbReference type="PANTHER" id="PTHR43872">
    <property type="entry name" value="MONOOXYGENASE, PUTATIVE (AFU_ORTHOLOGUE AFUA_8G02570)-RELATED"/>
    <property type="match status" value="1"/>
</dbReference>
<dbReference type="PANTHER" id="PTHR43872:SF1">
    <property type="entry name" value="MONOOXYGENASE, PUTATIVE (AFU_ORTHOLOGUE AFUA_8G02570)-RELATED"/>
    <property type="match status" value="1"/>
</dbReference>
<dbReference type="PRINTS" id="PR00411">
    <property type="entry name" value="PNDRDTASEI"/>
</dbReference>
<keyword evidence="8" id="KW-1185">Reference proteome</keyword>
<sequence length="502" mass="56336">MSNNHVDVLIIGAGLSGIGAACHLTRKSPNRSYAIIERRERIGGTWDLFKYPGIRSDSDMFTLGYSFRPWTEPKVLADGNSIRQYVEDTAEEYGVKKHIRFGRKVIKANWSSADNHWAVETTNEKTGEQETFTANFLFSCSGYYNYDEGYKPDFPGEKDFKGQVVHPQHWPENLDYKGKKVVVIGSGATAVTLVPAMAKEGAQVTMLQRSPTYIATVPEVDPISVGMRRFMPEMMVYRLARARNIGIQRLVYKLSKQRPKLVRRALLAAAKRQLGDDVDMTHFRPSYNPWDQRLCAVPNGDLFKTVRRGEADIVTDHIERFTENGILLKSGQELEADIIITATGLNVQMLGGVEGTIDGKAVEPRESLVYKGMMLRDVPNMALVFGYTNSSWTLKADLVCEYVCRLLNHMEKTGAQTVIPRDNEDCITDENFLGLQSGYVMRADDRLPRQGSKQPWMVVQNYLVDLPKLRFGAIDDGVLEFSNFQPVKKKGLVASVLGSVTG</sequence>
<organism evidence="7 8">
    <name type="scientific">Alcanivorax jadensis T9</name>
    <dbReference type="NCBI Taxonomy" id="1177181"/>
    <lineage>
        <taxon>Bacteria</taxon>
        <taxon>Pseudomonadati</taxon>
        <taxon>Pseudomonadota</taxon>
        <taxon>Gammaproteobacteria</taxon>
        <taxon>Oceanospirillales</taxon>
        <taxon>Alcanivoracaceae</taxon>
        <taxon>Alcanivorax</taxon>
    </lineage>
</organism>
<keyword evidence="3" id="KW-0285">Flavoprotein</keyword>
<dbReference type="Gene3D" id="3.50.50.60">
    <property type="entry name" value="FAD/NAD(P)-binding domain"/>
    <property type="match status" value="3"/>
</dbReference>
<dbReference type="SUPFAM" id="SSF51905">
    <property type="entry name" value="FAD/NAD(P)-binding domain"/>
    <property type="match status" value="2"/>
</dbReference>
<evidence type="ECO:0000313" key="7">
    <source>
        <dbReference type="EMBL" id="KGD62129.1"/>
    </source>
</evidence>
<keyword evidence="5" id="KW-0560">Oxidoreductase</keyword>
<comment type="caution">
    <text evidence="7">The sequence shown here is derived from an EMBL/GenBank/DDBJ whole genome shotgun (WGS) entry which is preliminary data.</text>
</comment>
<protein>
    <submittedName>
        <fullName evidence="7">Monooxygenase flavin-binding family protein</fullName>
    </submittedName>
</protein>
<dbReference type="Proteomes" id="UP000029443">
    <property type="component" value="Unassembled WGS sequence"/>
</dbReference>
<evidence type="ECO:0000256" key="2">
    <source>
        <dbReference type="ARBA" id="ARBA00010139"/>
    </source>
</evidence>
<proteinExistence type="inferred from homology"/>
<evidence type="ECO:0000313" key="8">
    <source>
        <dbReference type="Proteomes" id="UP000029443"/>
    </source>
</evidence>
<dbReference type="Pfam" id="PF00743">
    <property type="entry name" value="FMO-like"/>
    <property type="match status" value="1"/>
</dbReference>
<evidence type="ECO:0000256" key="6">
    <source>
        <dbReference type="ARBA" id="ARBA00023033"/>
    </source>
</evidence>
<dbReference type="InterPro" id="IPR051820">
    <property type="entry name" value="FAD-binding_MO"/>
</dbReference>
<dbReference type="RefSeq" id="WP_035246210.1">
    <property type="nucleotide sequence ID" value="NZ_ARXU01000003.1"/>
</dbReference>
<keyword evidence="4" id="KW-0274">FAD</keyword>
<dbReference type="InterPro" id="IPR020946">
    <property type="entry name" value="Flavin_mOase-like"/>
</dbReference>
<evidence type="ECO:0000256" key="5">
    <source>
        <dbReference type="ARBA" id="ARBA00023002"/>
    </source>
</evidence>
<keyword evidence="6 7" id="KW-0503">Monooxygenase</keyword>
<comment type="cofactor">
    <cofactor evidence="1">
        <name>FAD</name>
        <dbReference type="ChEBI" id="CHEBI:57692"/>
    </cofactor>
</comment>
<dbReference type="GO" id="GO:0004497">
    <property type="term" value="F:monooxygenase activity"/>
    <property type="evidence" value="ECO:0007669"/>
    <property type="project" value="UniProtKB-KW"/>
</dbReference>
<evidence type="ECO:0000256" key="3">
    <source>
        <dbReference type="ARBA" id="ARBA00022630"/>
    </source>
</evidence>
<reference evidence="7 8" key="1">
    <citation type="submission" date="2012-09" db="EMBL/GenBank/DDBJ databases">
        <title>Genome Sequence of alkane-degrading Bacterium Alcanivorax jadensis T9.</title>
        <authorList>
            <person name="Lai Q."/>
            <person name="Shao Z."/>
        </authorList>
    </citation>
    <scope>NUCLEOTIDE SEQUENCE [LARGE SCALE GENOMIC DNA]</scope>
    <source>
        <strain evidence="7 8">T9</strain>
    </source>
</reference>
<evidence type="ECO:0000256" key="1">
    <source>
        <dbReference type="ARBA" id="ARBA00001974"/>
    </source>
</evidence>
<dbReference type="EMBL" id="ARXU01000003">
    <property type="protein sequence ID" value="KGD62129.1"/>
    <property type="molecule type" value="Genomic_DNA"/>
</dbReference>
<comment type="similarity">
    <text evidence="2">Belongs to the FAD-binding monooxygenase family.</text>
</comment>